<keyword evidence="8" id="KW-0061">Asparagine biosynthesis</keyword>
<dbReference type="PROSITE" id="PS51278">
    <property type="entry name" value="GATASE_TYPE_2"/>
    <property type="match status" value="1"/>
</dbReference>
<keyword evidence="5 9" id="KW-0067">ATP-binding</keyword>
<comment type="caution">
    <text evidence="11">The sequence shown here is derived from an EMBL/GenBank/DDBJ whole genome shotgun (WGS) entry which is preliminary data.</text>
</comment>
<evidence type="ECO:0000256" key="4">
    <source>
        <dbReference type="ARBA" id="ARBA00022741"/>
    </source>
</evidence>
<reference evidence="12" key="1">
    <citation type="journal article" date="2017" name="Environ. Microbiol. Rep.">
        <title>Genetic Diversity of Marine Anaerobic Ammonium-Oxidizing Bacteria as Revealed by Genomic and Proteomic Analyses of 'Candidatus Scalindua japonica'.</title>
        <authorList>
            <person name="Oshiki M."/>
            <person name="Mizuto K."/>
            <person name="Kimura Z."/>
            <person name="Kindaichi T."/>
            <person name="Satoh H."/>
            <person name="Okabe S."/>
        </authorList>
    </citation>
    <scope>NUCLEOTIDE SEQUENCE [LARGE SCALE GENOMIC DNA]</scope>
    <source>
        <strain evidence="12">husup-a2</strain>
    </source>
</reference>
<dbReference type="NCBIfam" id="TIGR01536">
    <property type="entry name" value="asn_synth_AEB"/>
    <property type="match status" value="1"/>
</dbReference>
<dbReference type="PANTHER" id="PTHR43284">
    <property type="entry name" value="ASPARAGINE SYNTHETASE (GLUTAMINE-HYDROLYZING)"/>
    <property type="match status" value="1"/>
</dbReference>
<dbReference type="SUPFAM" id="SSF52402">
    <property type="entry name" value="Adenine nucleotide alpha hydrolases-like"/>
    <property type="match status" value="1"/>
</dbReference>
<sequence length="631" mass="73329">MCGIAGIYIVENRYCKETGQDIKKMTSSLTHRGPDDCGYYIDDKIALGHRRLKIIDLETGRQPMFNEDKSISLVFNGEIYNYRDLRRELQGKDHRFSTNSDTETVIHAYEEWGEECLKKLRGMFAFCIWDSRKETIFLARDRLGIKPLFYSQYNGKFVFASEIKSIISDIHFKKQIDKEALASYFMFSYIPAPLTIYKNIKKLLPGYSLILKKGNVVLKQYWDLFFEPDRKKKEEDFIHEYMELLEESVKMRLMSDVPLGAFLSGGIDSSVVVALMSNKNNIPANTFTIGFGGDTGGFDDERKYARLVARRYNTNHREHEVLPDVEGVIEKIVNSFDEPFADDATIPSYFVCKMARENVTVALSGLGGDEAFCGYERYLGFHISHIYNKIPGIIREKIIRVLIEKLPENSSGGNRVNHLKRFVRSSSLSNAQRYLGFTSKLNRLYKDSFFSDNNDYENALDSSHNRFLRYFESPNAEDPLDKVFYCDIKTYLPEDILACTDRLSMHHSLEVRVPFLDHKLLEFSATIPSELKLKWFQKKYLLKKGVSHLLPKSVVRHKKQGFVGPMTKWLQTDLKKMTLERLSDRNLERHGIFNRTTVSNILNDHYNGRETNDTLIWSLLMFQTWFDAYMN</sequence>
<feature type="binding site" evidence="9">
    <location>
        <begin position="364"/>
        <end position="365"/>
    </location>
    <ligand>
        <name>ATP</name>
        <dbReference type="ChEBI" id="CHEBI:30616"/>
    </ligand>
</feature>
<evidence type="ECO:0000256" key="8">
    <source>
        <dbReference type="PIRSR" id="PIRSR001589-1"/>
    </source>
</evidence>
<dbReference type="PANTHER" id="PTHR43284:SF1">
    <property type="entry name" value="ASPARAGINE SYNTHETASE"/>
    <property type="match status" value="1"/>
</dbReference>
<accession>A0A286U4A0</accession>
<evidence type="ECO:0000256" key="5">
    <source>
        <dbReference type="ARBA" id="ARBA00022840"/>
    </source>
</evidence>
<evidence type="ECO:0000256" key="6">
    <source>
        <dbReference type="ARBA" id="ARBA00022962"/>
    </source>
</evidence>
<evidence type="ECO:0000256" key="7">
    <source>
        <dbReference type="ARBA" id="ARBA00048741"/>
    </source>
</evidence>
<dbReference type="AlphaFoldDB" id="A0A286U4A0"/>
<dbReference type="OrthoDB" id="9763290at2"/>
<protein>
    <recommendedName>
        <fullName evidence="3">asparagine synthase (glutamine-hydrolyzing)</fullName>
        <ecNumber evidence="3">6.3.5.4</ecNumber>
    </recommendedName>
</protein>
<dbReference type="PIRSF" id="PIRSF001589">
    <property type="entry name" value="Asn_synthetase_glu-h"/>
    <property type="match status" value="1"/>
</dbReference>
<evidence type="ECO:0000256" key="2">
    <source>
        <dbReference type="ARBA" id="ARBA00005752"/>
    </source>
</evidence>
<dbReference type="InterPro" id="IPR014729">
    <property type="entry name" value="Rossmann-like_a/b/a_fold"/>
</dbReference>
<name>A0A286U4A0_9BACT</name>
<dbReference type="RefSeq" id="WP_096896345.1">
    <property type="nucleotide sequence ID" value="NZ_BAOS01000045.1"/>
</dbReference>
<dbReference type="EMBL" id="BAOS01000045">
    <property type="protein sequence ID" value="GAX62953.1"/>
    <property type="molecule type" value="Genomic_DNA"/>
</dbReference>
<dbReference type="CDD" id="cd01991">
    <property type="entry name" value="Asn_synthase_B_C"/>
    <property type="match status" value="1"/>
</dbReference>
<proteinExistence type="inferred from homology"/>
<dbReference type="Gene3D" id="3.40.50.620">
    <property type="entry name" value="HUPs"/>
    <property type="match status" value="1"/>
</dbReference>
<feature type="active site" description="For GATase activity" evidence="8">
    <location>
        <position position="2"/>
    </location>
</feature>
<dbReference type="Pfam" id="PF13537">
    <property type="entry name" value="GATase_7"/>
    <property type="match status" value="1"/>
</dbReference>
<keyword evidence="4 9" id="KW-0547">Nucleotide-binding</keyword>
<feature type="binding site" evidence="9">
    <location>
        <position position="289"/>
    </location>
    <ligand>
        <name>ATP</name>
        <dbReference type="ChEBI" id="CHEBI:30616"/>
    </ligand>
</feature>
<dbReference type="GO" id="GO:0004066">
    <property type="term" value="F:asparagine synthase (glutamine-hydrolyzing) activity"/>
    <property type="evidence" value="ECO:0007669"/>
    <property type="project" value="UniProtKB-EC"/>
</dbReference>
<dbReference type="Proteomes" id="UP000218542">
    <property type="component" value="Unassembled WGS sequence"/>
</dbReference>
<keyword evidence="8" id="KW-0028">Amino-acid biosynthesis</keyword>
<keyword evidence="6 8" id="KW-0315">Glutamine amidotransferase</keyword>
<evidence type="ECO:0000313" key="12">
    <source>
        <dbReference type="Proteomes" id="UP000218542"/>
    </source>
</evidence>
<evidence type="ECO:0000259" key="10">
    <source>
        <dbReference type="PROSITE" id="PS51278"/>
    </source>
</evidence>
<organism evidence="11 12">
    <name type="scientific">Candidatus Scalindua japonica</name>
    <dbReference type="NCBI Taxonomy" id="1284222"/>
    <lineage>
        <taxon>Bacteria</taxon>
        <taxon>Pseudomonadati</taxon>
        <taxon>Planctomycetota</taxon>
        <taxon>Candidatus Brocadiia</taxon>
        <taxon>Candidatus Brocadiales</taxon>
        <taxon>Candidatus Scalinduaceae</taxon>
        <taxon>Candidatus Scalindua</taxon>
    </lineage>
</organism>
<keyword evidence="12" id="KW-1185">Reference proteome</keyword>
<dbReference type="InterPro" id="IPR006426">
    <property type="entry name" value="Asn_synth_AEB"/>
</dbReference>
<dbReference type="InterPro" id="IPR033738">
    <property type="entry name" value="AsnB_N"/>
</dbReference>
<evidence type="ECO:0000313" key="11">
    <source>
        <dbReference type="EMBL" id="GAX62953.1"/>
    </source>
</evidence>
<dbReference type="InterPro" id="IPR017932">
    <property type="entry name" value="GATase_2_dom"/>
</dbReference>
<dbReference type="GO" id="GO:0005829">
    <property type="term" value="C:cytosol"/>
    <property type="evidence" value="ECO:0007669"/>
    <property type="project" value="TreeGrafter"/>
</dbReference>
<comment type="pathway">
    <text evidence="1">Amino-acid biosynthesis; L-asparagine biosynthesis; L-asparagine from L-aspartate (L-Gln route): step 1/1.</text>
</comment>
<gene>
    <name evidence="11" type="ORF">SCALIN_C45_0111</name>
</gene>
<dbReference type="GO" id="GO:0005524">
    <property type="term" value="F:ATP binding"/>
    <property type="evidence" value="ECO:0007669"/>
    <property type="project" value="UniProtKB-KW"/>
</dbReference>
<dbReference type="SUPFAM" id="SSF56235">
    <property type="entry name" value="N-terminal nucleophile aminohydrolases (Ntn hydrolases)"/>
    <property type="match status" value="1"/>
</dbReference>
<dbReference type="InterPro" id="IPR051786">
    <property type="entry name" value="ASN_synthetase/amidase"/>
</dbReference>
<dbReference type="GO" id="GO:0006529">
    <property type="term" value="P:asparagine biosynthetic process"/>
    <property type="evidence" value="ECO:0007669"/>
    <property type="project" value="UniProtKB-KW"/>
</dbReference>
<dbReference type="CDD" id="cd00712">
    <property type="entry name" value="AsnB"/>
    <property type="match status" value="1"/>
</dbReference>
<dbReference type="EC" id="6.3.5.4" evidence="3"/>
<evidence type="ECO:0000256" key="3">
    <source>
        <dbReference type="ARBA" id="ARBA00012737"/>
    </source>
</evidence>
<comment type="similarity">
    <text evidence="2">Belongs to the asparagine synthetase family.</text>
</comment>
<evidence type="ECO:0000256" key="9">
    <source>
        <dbReference type="PIRSR" id="PIRSR001589-2"/>
    </source>
</evidence>
<dbReference type="InterPro" id="IPR001962">
    <property type="entry name" value="Asn_synthase"/>
</dbReference>
<feature type="binding site" evidence="9">
    <location>
        <position position="101"/>
    </location>
    <ligand>
        <name>L-glutamine</name>
        <dbReference type="ChEBI" id="CHEBI:58359"/>
    </ligand>
</feature>
<dbReference type="Gene3D" id="3.60.20.10">
    <property type="entry name" value="Glutamine Phosphoribosylpyrophosphate, subunit 1, domain 1"/>
    <property type="match status" value="1"/>
</dbReference>
<evidence type="ECO:0000256" key="1">
    <source>
        <dbReference type="ARBA" id="ARBA00005187"/>
    </source>
</evidence>
<dbReference type="InterPro" id="IPR029055">
    <property type="entry name" value="Ntn_hydrolases_N"/>
</dbReference>
<comment type="catalytic activity">
    <reaction evidence="7">
        <text>L-aspartate + L-glutamine + ATP + H2O = L-asparagine + L-glutamate + AMP + diphosphate + H(+)</text>
        <dbReference type="Rhea" id="RHEA:12228"/>
        <dbReference type="ChEBI" id="CHEBI:15377"/>
        <dbReference type="ChEBI" id="CHEBI:15378"/>
        <dbReference type="ChEBI" id="CHEBI:29985"/>
        <dbReference type="ChEBI" id="CHEBI:29991"/>
        <dbReference type="ChEBI" id="CHEBI:30616"/>
        <dbReference type="ChEBI" id="CHEBI:33019"/>
        <dbReference type="ChEBI" id="CHEBI:58048"/>
        <dbReference type="ChEBI" id="CHEBI:58359"/>
        <dbReference type="ChEBI" id="CHEBI:456215"/>
        <dbReference type="EC" id="6.3.5.4"/>
    </reaction>
</comment>
<feature type="domain" description="Glutamine amidotransferase type-2" evidence="10">
    <location>
        <begin position="2"/>
        <end position="214"/>
    </location>
</feature>
<dbReference type="Pfam" id="PF00733">
    <property type="entry name" value="Asn_synthase"/>
    <property type="match status" value="1"/>
</dbReference>